<accession>A0AAV9XZG9</accession>
<evidence type="ECO:0000256" key="11">
    <source>
        <dbReference type="SAM" id="MobiDB-lite"/>
    </source>
</evidence>
<keyword evidence="6 10" id="KW-0378">Hydrolase</keyword>
<evidence type="ECO:0000256" key="10">
    <source>
        <dbReference type="RuleBase" id="RU362115"/>
    </source>
</evidence>
<evidence type="ECO:0000313" key="14">
    <source>
        <dbReference type="Proteomes" id="UP001311799"/>
    </source>
</evidence>
<comment type="similarity">
    <text evidence="3 10">Belongs to the peptidase S54 family.</text>
</comment>
<name>A0AAV9XZG9_9CRYT</name>
<comment type="function">
    <text evidence="10">Serine protease involved in intramembrane proteolysis.</text>
</comment>
<dbReference type="InterPro" id="IPR035952">
    <property type="entry name" value="Rhomboid-like_sf"/>
</dbReference>
<keyword evidence="9 10" id="KW-0472">Membrane</keyword>
<evidence type="ECO:0000259" key="12">
    <source>
        <dbReference type="Pfam" id="PF01694"/>
    </source>
</evidence>
<evidence type="ECO:0000256" key="6">
    <source>
        <dbReference type="ARBA" id="ARBA00022801"/>
    </source>
</evidence>
<feature type="transmembrane region" description="Helical" evidence="10">
    <location>
        <begin position="732"/>
        <end position="749"/>
    </location>
</feature>
<gene>
    <name evidence="13" type="ORF">RS030_182740</name>
</gene>
<evidence type="ECO:0000313" key="13">
    <source>
        <dbReference type="EMBL" id="KAK6590076.1"/>
    </source>
</evidence>
<dbReference type="EMBL" id="JAWDEY010000009">
    <property type="protein sequence ID" value="KAK6590076.1"/>
    <property type="molecule type" value="Genomic_DNA"/>
</dbReference>
<dbReference type="InterPro" id="IPR022764">
    <property type="entry name" value="Peptidase_S54_rhomboid_dom"/>
</dbReference>
<keyword evidence="8 10" id="KW-1133">Transmembrane helix</keyword>
<keyword evidence="5 10" id="KW-0812">Transmembrane</keyword>
<feature type="transmembrane region" description="Helical" evidence="10">
    <location>
        <begin position="638"/>
        <end position="656"/>
    </location>
</feature>
<dbReference type="GO" id="GO:0006508">
    <property type="term" value="P:proteolysis"/>
    <property type="evidence" value="ECO:0007669"/>
    <property type="project" value="UniProtKB-KW"/>
</dbReference>
<feature type="transmembrane region" description="Helical" evidence="10">
    <location>
        <begin position="677"/>
        <end position="696"/>
    </location>
</feature>
<dbReference type="InterPro" id="IPR002610">
    <property type="entry name" value="Peptidase_S54_rhomboid-like"/>
</dbReference>
<dbReference type="PANTHER" id="PTHR22936:SF69">
    <property type="entry name" value="RHOMBOID-LIKE PROTEIN"/>
    <property type="match status" value="1"/>
</dbReference>
<evidence type="ECO:0000256" key="2">
    <source>
        <dbReference type="ARBA" id="ARBA00004141"/>
    </source>
</evidence>
<dbReference type="PANTHER" id="PTHR22936">
    <property type="entry name" value="RHOMBOID-RELATED"/>
    <property type="match status" value="1"/>
</dbReference>
<evidence type="ECO:0000256" key="3">
    <source>
        <dbReference type="ARBA" id="ARBA00009045"/>
    </source>
</evidence>
<dbReference type="GO" id="GO:0016020">
    <property type="term" value="C:membrane"/>
    <property type="evidence" value="ECO:0007669"/>
    <property type="project" value="UniProtKB-SubCell"/>
</dbReference>
<dbReference type="AlphaFoldDB" id="A0AAV9XZG9"/>
<evidence type="ECO:0000256" key="5">
    <source>
        <dbReference type="ARBA" id="ARBA00022692"/>
    </source>
</evidence>
<comment type="subcellular location">
    <subcellularLocation>
        <location evidence="2 10">Membrane</location>
        <topology evidence="2 10">Multi-pass membrane protein</topology>
    </subcellularLocation>
</comment>
<evidence type="ECO:0000256" key="8">
    <source>
        <dbReference type="ARBA" id="ARBA00022989"/>
    </source>
</evidence>
<comment type="caution">
    <text evidence="10">Lacks conserved residue(s) required for the propagation of feature annotation.</text>
</comment>
<protein>
    <recommendedName>
        <fullName evidence="10">Rhomboid-like protease</fullName>
        <ecNumber evidence="10">3.4.21.105</ecNumber>
    </recommendedName>
</protein>
<evidence type="ECO:0000256" key="9">
    <source>
        <dbReference type="ARBA" id="ARBA00023136"/>
    </source>
</evidence>
<dbReference type="Pfam" id="PF01694">
    <property type="entry name" value="Rhomboid"/>
    <property type="match status" value="1"/>
</dbReference>
<dbReference type="EC" id="3.4.21.105" evidence="10"/>
<feature type="domain" description="Peptidase S54 rhomboid" evidence="12">
    <location>
        <begin position="636"/>
        <end position="772"/>
    </location>
</feature>
<feature type="transmembrane region" description="Helical" evidence="10">
    <location>
        <begin position="702"/>
        <end position="720"/>
    </location>
</feature>
<comment type="caution">
    <text evidence="13">The sequence shown here is derived from an EMBL/GenBank/DDBJ whole genome shotgun (WGS) entry which is preliminary data.</text>
</comment>
<feature type="compositionally biased region" description="Polar residues" evidence="11">
    <location>
        <begin position="145"/>
        <end position="156"/>
    </location>
</feature>
<comment type="catalytic activity">
    <reaction evidence="1 10">
        <text>Cleaves type-1 transmembrane domains using a catalytic dyad composed of serine and histidine that are contributed by different transmembrane domains.</text>
        <dbReference type="EC" id="3.4.21.105"/>
    </reaction>
</comment>
<evidence type="ECO:0000256" key="1">
    <source>
        <dbReference type="ARBA" id="ARBA00000156"/>
    </source>
</evidence>
<reference evidence="13 14" key="1">
    <citation type="submission" date="2023-10" db="EMBL/GenBank/DDBJ databases">
        <title>Comparative genomics analysis reveals potential genetic determinants of host preference in Cryptosporidium xiaoi.</title>
        <authorList>
            <person name="Xiao L."/>
            <person name="Li J."/>
        </authorList>
    </citation>
    <scope>NUCLEOTIDE SEQUENCE [LARGE SCALE GENOMIC DNA]</scope>
    <source>
        <strain evidence="13 14">52996</strain>
    </source>
</reference>
<keyword evidence="4 10" id="KW-0645">Protease</keyword>
<dbReference type="Proteomes" id="UP001311799">
    <property type="component" value="Unassembled WGS sequence"/>
</dbReference>
<proteinExistence type="inferred from homology"/>
<evidence type="ECO:0000256" key="7">
    <source>
        <dbReference type="ARBA" id="ARBA00022825"/>
    </source>
</evidence>
<sequence>MDKSDFAFKDGAKRPMVKTLPSGVRGSITSGINISQGSALSRAPIPKFSMVGNGNSESSRQNLPNTQNLFVGAKRSGSNAFTLSNSGMVKVSPKSFNKGNLKYGSKNSTVKAKPAGIVLTNAALFGGSNINSSDENYTNFKKVSTDNQVTSAQPSPRKSLRLQPDDNNNNDRRIPTNDELRLFSVPPVNSTERSRAVPKKFQSRGRDIRSVAATAAGVTATTTAVMPKTNPPSRIVADSYNYSQTVNNNNAGNFNMGDFPDSTKPGDKRTSTVMYKNSTSSKSNDVNIIDGMEVIIPKGETEGIPRDRRSTYDNAVIRGENHRNSDNIVADLTNPDEERPRNSILDVFSKIRSQIMSSNSLSSLESKSGIIKDDNSRNSNITIDISDVQESRRVSVENKGTKLKAIVESIVTIDPEENYKDNILSVPQDLNTHRLSESQVVNASESNNENDSTIGGVIINQGSMGVGRTSVQMVKLGDVQKNTKVSPYEVGNTFKLDEYGLHGHLKWLYGEETEINIALGPNAREINVDAVKTDSSYHVNELDPFTQSTTASKIRKWVNPIHGRIFVVLTTSFALVGIFFQSLIYNRLNKWTNSSNSSSDCGGVYVESFSINSMLGPCSKTLSALGGLVVNELRNGEIVRMFWAMWMHTGFIHIGFNVISQAQLGYMIEPDWGMLRFFLLFFLSGVGGNLAVAVISPCSLTVGSSGGLFGITAASIPYTFENWDNLPAPMFMFIFSLFSLIIGMILSFTGVTNPWAHIGGFIVGILYTFATMKACKGCSPEDRLDRYNRMAALPLFRLFMKQDKDWIKKQLEEKKRKKMDKRNSKIAQQWRKNQRVKKNALIRDMKIEKPDCDYNNDGIGLVVDDHGIKRRTDLMILIDRIPVEKVKIVTKLKIFLRERIKSLREKKLLWTFRILSALLLIIYFIVGWLGSLYPPLYWPNPIGVISFSAGATQCGCCYVDNVYTCGSNPAFIEWCGKKGEAAQPQRSILGFDF</sequence>
<dbReference type="SUPFAM" id="SSF144091">
    <property type="entry name" value="Rhomboid-like"/>
    <property type="match status" value="1"/>
</dbReference>
<evidence type="ECO:0000256" key="4">
    <source>
        <dbReference type="ARBA" id="ARBA00022670"/>
    </source>
</evidence>
<keyword evidence="14" id="KW-1185">Reference proteome</keyword>
<dbReference type="Gene3D" id="1.20.1540.10">
    <property type="entry name" value="Rhomboid-like"/>
    <property type="match status" value="1"/>
</dbReference>
<organism evidence="13 14">
    <name type="scientific">Cryptosporidium xiaoi</name>
    <dbReference type="NCBI Taxonomy" id="659607"/>
    <lineage>
        <taxon>Eukaryota</taxon>
        <taxon>Sar</taxon>
        <taxon>Alveolata</taxon>
        <taxon>Apicomplexa</taxon>
        <taxon>Conoidasida</taxon>
        <taxon>Coccidia</taxon>
        <taxon>Eucoccidiorida</taxon>
        <taxon>Eimeriorina</taxon>
        <taxon>Cryptosporidiidae</taxon>
        <taxon>Cryptosporidium</taxon>
    </lineage>
</organism>
<feature type="transmembrane region" description="Helical" evidence="10">
    <location>
        <begin position="908"/>
        <end position="929"/>
    </location>
</feature>
<keyword evidence="7 10" id="KW-0720">Serine protease</keyword>
<feature type="region of interest" description="Disordered" evidence="11">
    <location>
        <begin position="145"/>
        <end position="175"/>
    </location>
</feature>
<feature type="transmembrane region" description="Helical" evidence="10">
    <location>
        <begin position="565"/>
        <end position="585"/>
    </location>
</feature>
<dbReference type="GO" id="GO:0004252">
    <property type="term" value="F:serine-type endopeptidase activity"/>
    <property type="evidence" value="ECO:0007669"/>
    <property type="project" value="InterPro"/>
</dbReference>